<dbReference type="SUPFAM" id="SSF52540">
    <property type="entry name" value="P-loop containing nucleoside triphosphate hydrolases"/>
    <property type="match status" value="2"/>
</dbReference>
<keyword evidence="4" id="KW-0472">Membrane</keyword>
<dbReference type="InterPro" id="IPR003593">
    <property type="entry name" value="AAA+_ATPase"/>
</dbReference>
<feature type="binding site" evidence="3">
    <location>
        <begin position="986"/>
        <end position="993"/>
    </location>
    <ligand>
        <name>ATP</name>
        <dbReference type="ChEBI" id="CHEBI:30616"/>
    </ligand>
</feature>
<dbReference type="Proteomes" id="UP001523216">
    <property type="component" value="Unassembled WGS sequence"/>
</dbReference>
<dbReference type="InterPro" id="IPR050206">
    <property type="entry name" value="FtsK/SpoIIIE/SftA"/>
</dbReference>
<dbReference type="Pfam" id="PF01580">
    <property type="entry name" value="FtsK_SpoIIIE"/>
    <property type="match status" value="1"/>
</dbReference>
<dbReference type="CDD" id="cd01127">
    <property type="entry name" value="TrwB_TraG_TraD_VirD4"/>
    <property type="match status" value="1"/>
</dbReference>
<organism evidence="6 7">
    <name type="scientific">Paractinoplanes hotanensis</name>
    <dbReference type="NCBI Taxonomy" id="2906497"/>
    <lineage>
        <taxon>Bacteria</taxon>
        <taxon>Bacillati</taxon>
        <taxon>Actinomycetota</taxon>
        <taxon>Actinomycetes</taxon>
        <taxon>Micromonosporales</taxon>
        <taxon>Micromonosporaceae</taxon>
        <taxon>Paractinoplanes</taxon>
    </lineage>
</organism>
<dbReference type="PANTHER" id="PTHR22683">
    <property type="entry name" value="SPORULATION PROTEIN RELATED"/>
    <property type="match status" value="1"/>
</dbReference>
<gene>
    <name evidence="6" type="ORF">LXN57_26355</name>
</gene>
<evidence type="ECO:0000313" key="6">
    <source>
        <dbReference type="EMBL" id="MCM4081101.1"/>
    </source>
</evidence>
<keyword evidence="4" id="KW-1133">Transmembrane helix</keyword>
<reference evidence="6 7" key="1">
    <citation type="submission" date="2022-06" db="EMBL/GenBank/DDBJ databases">
        <title>Actinoplanes abujensis sp. nov., isolated from Nigerian arid soil.</title>
        <authorList>
            <person name="Ding P."/>
        </authorList>
    </citation>
    <scope>NUCLEOTIDE SEQUENCE [LARGE SCALE GENOMIC DNA]</scope>
    <source>
        <strain evidence="7">TRM88002</strain>
    </source>
</reference>
<proteinExistence type="predicted"/>
<feature type="domain" description="FtsK" evidence="5">
    <location>
        <begin position="954"/>
        <end position="1142"/>
    </location>
</feature>
<protein>
    <submittedName>
        <fullName evidence="6">FtsK/SpoIIIE domain-containing protein</fullName>
    </submittedName>
</protein>
<keyword evidence="7" id="KW-1185">Reference proteome</keyword>
<sequence>MRISVREQWSKSSVDVVIGAAAPEATVAELLDAIAGRAVGAVVVDVDGVAVPGDTLIADLPARCGSVVRLGGRAQAPQRPAPGAMELRRIAGPDAGHAVTLPPGEFLIGRGGEGGLRLGRVREPVLRLEVEPGTAGRVSSVNEPVRLDGTESDSGAATVVVAGDTVFRLAPAEPQPPVLLSAPVDQAGRVPLVRTPRVAVPPPTTVVAVPPPPAAASPPAPMSWLLMLAPLPIGIVMALVFSPFFLLMTAMTPLMGLARWVESKYQARKDKKRLAAASAAAVEQFTTDLDARREQLAAAARREYADLAVLLRRAETGRGLWEVRPGDEDEMRAVVGFGSRVWQPELGRRGADALSALPVLADVLDERTRLADVPVHLNLRDRTGFGAIGQAEARRVVSAVVLDLVTRHGPADLELVLLAEPDRLGAWDWAKWLPHLAADSGLPRVAADPVAAVELLGSLDAGTTRTSRGLMAASPSPERPACLMVVIDGARLLTGRVAALLGRLAGGRGRVLVVAERVEQLPSVCQQLLETTSRVLTDAVTGELQEDVLAVQAGPVICARTARALARWTDPEQAAAAAVLPDRARLMDLLLAAASGPDGLARPITRLDAGTVGAWWRRGSAGLQATIGVTEEGPLSLDLLADGPHGLVVGTTGAGKSELLRTVVAALACAYPPDVLTFMLVDFKGGGAFDACAALPHTVGLVTDLDEHLAARALRCLRAELRHRELRLRAAGVSDLRDYLDPNPVLPRLVIVIDEFATLAVELPGFLSALIDVAQRGRSLGIHLLLATQRPQGVVDGKIRANTNLRVALRVQDDADSRDVLGSRQAADIDRRRPGRAYVRLGAGEVVAVQTALVSAAGPGGTGERISVTPFTLINEATPSSPAAVAEGLPTDLEQLVAITTAAADAGGYEPPRVPWPAPLPSEVDGWELPGSYAAPDMPSPVSSTGVSPAPVPSDPVPLGLVDLPDEQRSDVWWWRPEDGGTVVLGADSAATGAVLAAACVGLARCRPPDRQRIFVLDGQGGRFAPLTGLPHVGAVVGAHDGERLRRVLDHLDAEVARRRSEATGGPDLLLVVAGWAALVEAADRAGLADAEQRLERLLRDGAPTGLRLLVSAPHDRGLPGRVMAQMPVKLCLRLADASSYTGLGLRARDVPELRGLRAIEIEGRLEIQIGRYDVTTAVERVAAAYPDAVPAPSVGVLPALVAAADVLDISGRAGTTWRLGVGRYYQDLSVASLSLAPGMHVIVAGPPGSGRTTALRMLAAAALAGDPDATVCVVAADPAAWADAPVDEVAAGFDGLTAWPGDTGRGLLLVDGIESLGPGAGTALDRLIPAVPAGGHVIVSGRPEAFRGMQPWQRAVTMSRTGLLLRPTPDDGDILRIRLPREAPPRPVPGRGYLVEAGGTAQIQTACPEPPAPAGNTVGARLSESLLRVVPR</sequence>
<evidence type="ECO:0000256" key="4">
    <source>
        <dbReference type="SAM" id="Phobius"/>
    </source>
</evidence>
<comment type="caution">
    <text evidence="6">The sequence shown here is derived from an EMBL/GenBank/DDBJ whole genome shotgun (WGS) entry which is preliminary data.</text>
</comment>
<accession>A0ABT0Y4Z6</accession>
<feature type="domain" description="FtsK" evidence="5">
    <location>
        <begin position="632"/>
        <end position="818"/>
    </location>
</feature>
<feature type="transmembrane region" description="Helical" evidence="4">
    <location>
        <begin position="224"/>
        <end position="248"/>
    </location>
</feature>
<dbReference type="InterPro" id="IPR002543">
    <property type="entry name" value="FtsK_dom"/>
</dbReference>
<evidence type="ECO:0000256" key="2">
    <source>
        <dbReference type="ARBA" id="ARBA00022840"/>
    </source>
</evidence>
<keyword evidence="4" id="KW-0812">Transmembrane</keyword>
<evidence type="ECO:0000256" key="3">
    <source>
        <dbReference type="PROSITE-ProRule" id="PRU00289"/>
    </source>
</evidence>
<evidence type="ECO:0000313" key="7">
    <source>
        <dbReference type="Proteomes" id="UP001523216"/>
    </source>
</evidence>
<dbReference type="EMBL" id="JAMQOL010000038">
    <property type="protein sequence ID" value="MCM4081101.1"/>
    <property type="molecule type" value="Genomic_DNA"/>
</dbReference>
<keyword evidence="2 3" id="KW-0067">ATP-binding</keyword>
<dbReference type="SMART" id="SM00382">
    <property type="entry name" value="AAA"/>
    <property type="match status" value="2"/>
</dbReference>
<dbReference type="InterPro" id="IPR027417">
    <property type="entry name" value="P-loop_NTPase"/>
</dbReference>
<feature type="binding site" evidence="3">
    <location>
        <begin position="650"/>
        <end position="657"/>
    </location>
    <ligand>
        <name>ATP</name>
        <dbReference type="ChEBI" id="CHEBI:30616"/>
    </ligand>
</feature>
<name>A0ABT0Y4Z6_9ACTN</name>
<dbReference type="PANTHER" id="PTHR22683:SF1">
    <property type="entry name" value="TYPE VII SECRETION SYSTEM PROTEIN ESSC"/>
    <property type="match status" value="1"/>
</dbReference>
<evidence type="ECO:0000259" key="5">
    <source>
        <dbReference type="PROSITE" id="PS50901"/>
    </source>
</evidence>
<keyword evidence="1 3" id="KW-0547">Nucleotide-binding</keyword>
<evidence type="ECO:0000256" key="1">
    <source>
        <dbReference type="ARBA" id="ARBA00022741"/>
    </source>
</evidence>
<dbReference type="Gene3D" id="3.40.50.300">
    <property type="entry name" value="P-loop containing nucleotide triphosphate hydrolases"/>
    <property type="match status" value="3"/>
</dbReference>
<dbReference type="RefSeq" id="WP_251800904.1">
    <property type="nucleotide sequence ID" value="NZ_JAMQOL010000038.1"/>
</dbReference>
<dbReference type="PROSITE" id="PS50901">
    <property type="entry name" value="FTSK"/>
    <property type="match status" value="2"/>
</dbReference>